<dbReference type="PROSITE" id="PS00018">
    <property type="entry name" value="EF_HAND_1"/>
    <property type="match status" value="1"/>
</dbReference>
<dbReference type="InterPro" id="IPR002048">
    <property type="entry name" value="EF_hand_dom"/>
</dbReference>
<dbReference type="Gene3D" id="2.30.30.60">
    <property type="match status" value="1"/>
</dbReference>
<dbReference type="EMBL" id="KV744863">
    <property type="protein sequence ID" value="OCK83352.1"/>
    <property type="molecule type" value="Genomic_DNA"/>
</dbReference>
<dbReference type="InterPro" id="IPR058650">
    <property type="entry name" value="Msy1/2-like"/>
</dbReference>
<dbReference type="PANTHER" id="PTHR31323">
    <property type="entry name" value="MECHANOSENSITIVE ION CHANNEL PROTEIN MSY2"/>
    <property type="match status" value="1"/>
</dbReference>
<name>A0A8E2EG42_9PEZI</name>
<evidence type="ECO:0000256" key="7">
    <source>
        <dbReference type="SAM" id="Phobius"/>
    </source>
</evidence>
<feature type="transmembrane region" description="Helical" evidence="7">
    <location>
        <begin position="147"/>
        <end position="166"/>
    </location>
</feature>
<proteinExistence type="predicted"/>
<dbReference type="OrthoDB" id="544685at2759"/>
<feature type="compositionally biased region" description="Polar residues" evidence="6">
    <location>
        <begin position="850"/>
        <end position="860"/>
    </location>
</feature>
<dbReference type="SMART" id="SM00054">
    <property type="entry name" value="EFh"/>
    <property type="match status" value="1"/>
</dbReference>
<gene>
    <name evidence="9" type="ORF">K432DRAFT_347272</name>
</gene>
<feature type="compositionally biased region" description="Basic and acidic residues" evidence="6">
    <location>
        <begin position="719"/>
        <end position="731"/>
    </location>
</feature>
<feature type="region of interest" description="Disordered" evidence="6">
    <location>
        <begin position="719"/>
        <end position="916"/>
    </location>
</feature>
<feature type="compositionally biased region" description="Pro residues" evidence="6">
    <location>
        <begin position="823"/>
        <end position="840"/>
    </location>
</feature>
<feature type="transmembrane region" description="Helical" evidence="7">
    <location>
        <begin position="505"/>
        <end position="529"/>
    </location>
</feature>
<evidence type="ECO:0000313" key="9">
    <source>
        <dbReference type="EMBL" id="OCK83352.1"/>
    </source>
</evidence>
<dbReference type="PANTHER" id="PTHR31323:SF14">
    <property type="entry name" value="MECHANOSENSITIVE ION CHANNEL PROTEIN MSY2"/>
    <property type="match status" value="1"/>
</dbReference>
<comment type="subcellular location">
    <subcellularLocation>
        <location evidence="1">Membrane</location>
    </subcellularLocation>
</comment>
<dbReference type="InterPro" id="IPR010920">
    <property type="entry name" value="LSM_dom_sf"/>
</dbReference>
<evidence type="ECO:0000259" key="8">
    <source>
        <dbReference type="PROSITE" id="PS50222"/>
    </source>
</evidence>
<dbReference type="InterPro" id="IPR011992">
    <property type="entry name" value="EF-hand-dom_pair"/>
</dbReference>
<dbReference type="GO" id="GO:0005509">
    <property type="term" value="F:calcium ion binding"/>
    <property type="evidence" value="ECO:0007669"/>
    <property type="project" value="InterPro"/>
</dbReference>
<evidence type="ECO:0000256" key="1">
    <source>
        <dbReference type="ARBA" id="ARBA00004370"/>
    </source>
</evidence>
<feature type="compositionally biased region" description="Polar residues" evidence="6">
    <location>
        <begin position="888"/>
        <end position="905"/>
    </location>
</feature>
<keyword evidence="2 7" id="KW-0812">Transmembrane</keyword>
<feature type="transmembrane region" description="Helical" evidence="7">
    <location>
        <begin position="118"/>
        <end position="140"/>
    </location>
</feature>
<feature type="transmembrane region" description="Helical" evidence="7">
    <location>
        <begin position="470"/>
        <end position="493"/>
    </location>
</feature>
<dbReference type="Gene3D" id="1.10.238.10">
    <property type="entry name" value="EF-hand"/>
    <property type="match status" value="1"/>
</dbReference>
<feature type="transmembrane region" description="Helical" evidence="7">
    <location>
        <begin position="241"/>
        <end position="262"/>
    </location>
</feature>
<dbReference type="PROSITE" id="PS50222">
    <property type="entry name" value="EF_HAND_2"/>
    <property type="match status" value="1"/>
</dbReference>
<feature type="compositionally biased region" description="Basic and acidic residues" evidence="6">
    <location>
        <begin position="789"/>
        <end position="808"/>
    </location>
</feature>
<evidence type="ECO:0000256" key="5">
    <source>
        <dbReference type="ARBA" id="ARBA00023136"/>
    </source>
</evidence>
<feature type="region of interest" description="Disordered" evidence="6">
    <location>
        <begin position="47"/>
        <end position="66"/>
    </location>
</feature>
<organism evidence="9 10">
    <name type="scientific">Lepidopterella palustris CBS 459.81</name>
    <dbReference type="NCBI Taxonomy" id="1314670"/>
    <lineage>
        <taxon>Eukaryota</taxon>
        <taxon>Fungi</taxon>
        <taxon>Dikarya</taxon>
        <taxon>Ascomycota</taxon>
        <taxon>Pezizomycotina</taxon>
        <taxon>Dothideomycetes</taxon>
        <taxon>Pleosporomycetidae</taxon>
        <taxon>Mytilinidiales</taxon>
        <taxon>Argynnaceae</taxon>
        <taxon>Lepidopterella</taxon>
    </lineage>
</organism>
<evidence type="ECO:0000256" key="2">
    <source>
        <dbReference type="ARBA" id="ARBA00022692"/>
    </source>
</evidence>
<dbReference type="InterPro" id="IPR023408">
    <property type="entry name" value="MscS_beta-dom_sf"/>
</dbReference>
<evidence type="ECO:0000313" key="10">
    <source>
        <dbReference type="Proteomes" id="UP000250266"/>
    </source>
</evidence>
<dbReference type="GO" id="GO:0005262">
    <property type="term" value="F:calcium channel activity"/>
    <property type="evidence" value="ECO:0007669"/>
    <property type="project" value="TreeGrafter"/>
</dbReference>
<dbReference type="InterPro" id="IPR006685">
    <property type="entry name" value="MscS_channel_2nd"/>
</dbReference>
<feature type="transmembrane region" description="Helical" evidence="7">
    <location>
        <begin position="201"/>
        <end position="221"/>
    </location>
</feature>
<feature type="domain" description="EF-hand" evidence="8">
    <location>
        <begin position="418"/>
        <end position="453"/>
    </location>
</feature>
<keyword evidence="10" id="KW-1185">Reference proteome</keyword>
<dbReference type="GO" id="GO:0016020">
    <property type="term" value="C:membrane"/>
    <property type="evidence" value="ECO:0007669"/>
    <property type="project" value="UniProtKB-SubCell"/>
</dbReference>
<dbReference type="GO" id="GO:0006874">
    <property type="term" value="P:intracellular calcium ion homeostasis"/>
    <property type="evidence" value="ECO:0007669"/>
    <property type="project" value="TreeGrafter"/>
</dbReference>
<feature type="compositionally biased region" description="Low complexity" evidence="6">
    <location>
        <begin position="906"/>
        <end position="916"/>
    </location>
</feature>
<dbReference type="Pfam" id="PF25886">
    <property type="entry name" value="Msy1"/>
    <property type="match status" value="1"/>
</dbReference>
<protein>
    <recommendedName>
        <fullName evidence="8">EF-hand domain-containing protein</fullName>
    </recommendedName>
</protein>
<keyword evidence="5 7" id="KW-0472">Membrane</keyword>
<keyword evidence="4 7" id="KW-1133">Transmembrane helix</keyword>
<dbReference type="InterPro" id="IPR018247">
    <property type="entry name" value="EF_Hand_1_Ca_BS"/>
</dbReference>
<sequence>MTGNPPKSPNQYRFSRQGFQPLDNTQSSGNIGGNDTTMEIPLETVVSHTPSHTRTVHDDPNSEKSVLFHRGVHGRRRIKNRDSASGATHRPGDDGEITLNRMGKIYEKIVNFSIVTRYFIYVLPLALALAVPIIIGATVAKGARIGGVRVLWIFTWIEIVWLSLWISKIFVYFLPAIFEFLMGVVSAGVRKYALVIKALEIPLSLVGWAMVSLATFVPMTLSVPVARGEHKGAAAHWQDVIRQILVACLITSCIFLGEKLLIQLISINYHRKQFDGKIKDSKHNIHLVSLLYDASRSLFPAYCNEFAEEDYIINDSLQINLGSKKGSGHNRSGSATPMRLLQDVGRFGDKITSVFGNVAQEITGKKVFNPNSAHSIVVEALEKNRSAEALAKRLWMSFVVEGKNSLFQEDIVEVLGSGRQLEAEECFAALDRDGNGDISLDEMILTVTEFGRERKSIATSMHDVDQAINVLDGLLSVVVFVVCIFVFIAFLNASFVTTLATSATALLSLSFVFAATCQEVLGSCIFLFVKHPFDIGDRIDIGADQLTVEHISLLFTVFKRVATGKMVQIPNIVLNGLWVENVSRSKAMKEQISMFVSFDTSFEDIKALKNEMQTFVLDKENSRDFQSDIEVEVVGIAEMNKLELRVEIRHKSNWANEAVRAARRSKFMCALVLALRKVPIYGPGGGDAALGDAGKPSWSVAISAEEALAARNKFNEDKEAKRLFPTKKPESPENTDQAKSSSTDYLAGAGMPSETKAINSLNSRAPGADPARDDAFNSRDDSSTLGRPSTDRSDLDEIRGLLHKESSKGKRKQGPIVEQPRQGMPPIPIPIIAQPQPPIPRQDYALPPQRQASSPASVLSSGEEYQPMAPPPGNAFAASMQRPLQAPRVTSQGTTGSNNPYTVSPQSQQQQGPYRQ</sequence>
<feature type="compositionally biased region" description="Polar residues" evidence="6">
    <location>
        <begin position="732"/>
        <end position="744"/>
    </location>
</feature>
<evidence type="ECO:0000256" key="3">
    <source>
        <dbReference type="ARBA" id="ARBA00022837"/>
    </source>
</evidence>
<dbReference type="Proteomes" id="UP000250266">
    <property type="component" value="Unassembled WGS sequence"/>
</dbReference>
<feature type="compositionally biased region" description="Basic and acidic residues" evidence="6">
    <location>
        <begin position="770"/>
        <end position="782"/>
    </location>
</feature>
<feature type="region of interest" description="Disordered" evidence="6">
    <location>
        <begin position="1"/>
        <end position="37"/>
    </location>
</feature>
<dbReference type="AlphaFoldDB" id="A0A8E2EG42"/>
<feature type="transmembrane region" description="Helical" evidence="7">
    <location>
        <begin position="172"/>
        <end position="189"/>
    </location>
</feature>
<keyword evidence="3" id="KW-0106">Calcium</keyword>
<evidence type="ECO:0000256" key="6">
    <source>
        <dbReference type="SAM" id="MobiDB-lite"/>
    </source>
</evidence>
<evidence type="ECO:0000256" key="4">
    <source>
        <dbReference type="ARBA" id="ARBA00022989"/>
    </source>
</evidence>
<reference evidence="9 10" key="1">
    <citation type="journal article" date="2016" name="Nat. Commun.">
        <title>Ectomycorrhizal ecology is imprinted in the genome of the dominant symbiotic fungus Cenococcum geophilum.</title>
        <authorList>
            <consortium name="DOE Joint Genome Institute"/>
            <person name="Peter M."/>
            <person name="Kohler A."/>
            <person name="Ohm R.A."/>
            <person name="Kuo A."/>
            <person name="Krutzmann J."/>
            <person name="Morin E."/>
            <person name="Arend M."/>
            <person name="Barry K.W."/>
            <person name="Binder M."/>
            <person name="Choi C."/>
            <person name="Clum A."/>
            <person name="Copeland A."/>
            <person name="Grisel N."/>
            <person name="Haridas S."/>
            <person name="Kipfer T."/>
            <person name="LaButti K."/>
            <person name="Lindquist E."/>
            <person name="Lipzen A."/>
            <person name="Maire R."/>
            <person name="Meier B."/>
            <person name="Mihaltcheva S."/>
            <person name="Molinier V."/>
            <person name="Murat C."/>
            <person name="Poggeler S."/>
            <person name="Quandt C.A."/>
            <person name="Sperisen C."/>
            <person name="Tritt A."/>
            <person name="Tisserant E."/>
            <person name="Crous P.W."/>
            <person name="Henrissat B."/>
            <person name="Nehls U."/>
            <person name="Egli S."/>
            <person name="Spatafora J.W."/>
            <person name="Grigoriev I.V."/>
            <person name="Martin F.M."/>
        </authorList>
    </citation>
    <scope>NUCLEOTIDE SEQUENCE [LARGE SCALE GENOMIC DNA]</scope>
    <source>
        <strain evidence="9 10">CBS 459.81</strain>
    </source>
</reference>
<accession>A0A8E2EG42</accession>
<dbReference type="Pfam" id="PF00924">
    <property type="entry name" value="MS_channel_2nd"/>
    <property type="match status" value="1"/>
</dbReference>
<dbReference type="SUPFAM" id="SSF50182">
    <property type="entry name" value="Sm-like ribonucleoproteins"/>
    <property type="match status" value="1"/>
</dbReference>
<dbReference type="SUPFAM" id="SSF47473">
    <property type="entry name" value="EF-hand"/>
    <property type="match status" value="1"/>
</dbReference>